<feature type="region of interest" description="Disordered" evidence="1">
    <location>
        <begin position="67"/>
        <end position="94"/>
    </location>
</feature>
<dbReference type="AlphaFoldDB" id="A0A803QFM8"/>
<dbReference type="Gramene" id="evm.model.09.282">
    <property type="protein sequence ID" value="cds.evm.model.09.282"/>
    <property type="gene ID" value="evm.TU.09.282"/>
</dbReference>
<accession>A0A803QFM8</accession>
<evidence type="ECO:0000313" key="3">
    <source>
        <dbReference type="Proteomes" id="UP000596661"/>
    </source>
</evidence>
<dbReference type="EMBL" id="UZAU01000718">
    <property type="status" value="NOT_ANNOTATED_CDS"/>
    <property type="molecule type" value="Genomic_DNA"/>
</dbReference>
<organism evidence="2 3">
    <name type="scientific">Cannabis sativa</name>
    <name type="common">Hemp</name>
    <name type="synonym">Marijuana</name>
    <dbReference type="NCBI Taxonomy" id="3483"/>
    <lineage>
        <taxon>Eukaryota</taxon>
        <taxon>Viridiplantae</taxon>
        <taxon>Streptophyta</taxon>
        <taxon>Embryophyta</taxon>
        <taxon>Tracheophyta</taxon>
        <taxon>Spermatophyta</taxon>
        <taxon>Magnoliopsida</taxon>
        <taxon>eudicotyledons</taxon>
        <taxon>Gunneridae</taxon>
        <taxon>Pentapetalae</taxon>
        <taxon>rosids</taxon>
        <taxon>fabids</taxon>
        <taxon>Rosales</taxon>
        <taxon>Cannabaceae</taxon>
        <taxon>Cannabis</taxon>
    </lineage>
</organism>
<proteinExistence type="predicted"/>
<keyword evidence="3" id="KW-1185">Reference proteome</keyword>
<dbReference type="Proteomes" id="UP000596661">
    <property type="component" value="Chromosome 9"/>
</dbReference>
<evidence type="ECO:0000313" key="2">
    <source>
        <dbReference type="EnsemblPlants" id="cds.evm.model.09.282"/>
    </source>
</evidence>
<sequence length="94" mass="10506">MAIASIYGTTGRGTFREKETLRFAPRDVRRLDKIPQENILQALGPWYVPEAWESTLVLAYHMLSNPRATDERNSKENGPETTCVRSPAGVASTI</sequence>
<evidence type="ECO:0000256" key="1">
    <source>
        <dbReference type="SAM" id="MobiDB-lite"/>
    </source>
</evidence>
<dbReference type="EnsemblPlants" id="evm.model.09.282">
    <property type="protein sequence ID" value="cds.evm.model.09.282"/>
    <property type="gene ID" value="evm.TU.09.282"/>
</dbReference>
<reference evidence="2" key="2">
    <citation type="submission" date="2021-03" db="UniProtKB">
        <authorList>
            <consortium name="EnsemblPlants"/>
        </authorList>
    </citation>
    <scope>IDENTIFICATION</scope>
</reference>
<protein>
    <submittedName>
        <fullName evidence="2">Uncharacterized protein</fullName>
    </submittedName>
</protein>
<feature type="compositionally biased region" description="Basic and acidic residues" evidence="1">
    <location>
        <begin position="68"/>
        <end position="78"/>
    </location>
</feature>
<reference evidence="2" key="1">
    <citation type="submission" date="2018-11" db="EMBL/GenBank/DDBJ databases">
        <authorList>
            <person name="Grassa J C."/>
        </authorList>
    </citation>
    <scope>NUCLEOTIDE SEQUENCE [LARGE SCALE GENOMIC DNA]</scope>
</reference>
<name>A0A803QFM8_CANSA</name>